<organism evidence="2 3">
    <name type="scientific">Rhodoplanes elegans</name>
    <dbReference type="NCBI Taxonomy" id="29408"/>
    <lineage>
        <taxon>Bacteria</taxon>
        <taxon>Pseudomonadati</taxon>
        <taxon>Pseudomonadota</taxon>
        <taxon>Alphaproteobacteria</taxon>
        <taxon>Hyphomicrobiales</taxon>
        <taxon>Nitrobacteraceae</taxon>
        <taxon>Rhodoplanes</taxon>
    </lineage>
</organism>
<reference evidence="2 3" key="1">
    <citation type="submission" date="2017-07" db="EMBL/GenBank/DDBJ databases">
        <title>Draft Genome Sequences of Select Purple Nonsulfur Bacteria.</title>
        <authorList>
            <person name="Lasarre B."/>
            <person name="Mckinlay J.B."/>
        </authorList>
    </citation>
    <scope>NUCLEOTIDE SEQUENCE [LARGE SCALE GENOMIC DNA]</scope>
    <source>
        <strain evidence="2 3">DSM 11907</strain>
    </source>
</reference>
<proteinExistence type="predicted"/>
<keyword evidence="1" id="KW-0227">DNA damage</keyword>
<dbReference type="AlphaFoldDB" id="A0A327JWG8"/>
<dbReference type="EMBL" id="NPEU01000650">
    <property type="protein sequence ID" value="RAI29926.1"/>
    <property type="molecule type" value="Genomic_DNA"/>
</dbReference>
<dbReference type="PANTHER" id="PTHR35369">
    <property type="entry name" value="BLR3025 PROTEIN-RELATED"/>
    <property type="match status" value="1"/>
</dbReference>
<comment type="caution">
    <text evidence="2">The sequence shown here is derived from an EMBL/GenBank/DDBJ whole genome shotgun (WGS) entry which is preliminary data.</text>
</comment>
<evidence type="ECO:0000313" key="2">
    <source>
        <dbReference type="EMBL" id="RAI29926.1"/>
    </source>
</evidence>
<dbReference type="Proteomes" id="UP000248863">
    <property type="component" value="Unassembled WGS sequence"/>
</dbReference>
<evidence type="ECO:0000313" key="3">
    <source>
        <dbReference type="Proteomes" id="UP000248863"/>
    </source>
</evidence>
<evidence type="ECO:0008006" key="4">
    <source>
        <dbReference type="Google" id="ProtNLM"/>
    </source>
</evidence>
<dbReference type="GO" id="GO:0006281">
    <property type="term" value="P:DNA repair"/>
    <property type="evidence" value="ECO:0007669"/>
    <property type="project" value="TreeGrafter"/>
</dbReference>
<accession>A0A327JWG8</accession>
<dbReference type="InterPro" id="IPR050356">
    <property type="entry name" value="SulA_CellDiv_inhibitor"/>
</dbReference>
<gene>
    <name evidence="2" type="ORF">CH338_28175</name>
</gene>
<dbReference type="PANTHER" id="PTHR35369:SF2">
    <property type="entry name" value="BLR3025 PROTEIN"/>
    <property type="match status" value="1"/>
</dbReference>
<feature type="non-terminal residue" evidence="2">
    <location>
        <position position="1"/>
    </location>
</feature>
<name>A0A327JWG8_9BRAD</name>
<protein>
    <recommendedName>
        <fullName evidence="4">Nucleotidyltransferase</fullName>
    </recommendedName>
</protein>
<keyword evidence="3" id="KW-1185">Reference proteome</keyword>
<evidence type="ECO:0000256" key="1">
    <source>
        <dbReference type="ARBA" id="ARBA00022763"/>
    </source>
</evidence>
<sequence length="222" mass="24769">DRLAVGDPWDPGFGFDLVRLGALLTERSEARQAGLDVEGALGDPAAELAHLVDRLSARFGARRVTRPVLRDAHVPEHAVVARPAQVVRVAGVGGRPGLFTSPRTPARGQRVFEAAACDDPDTLAPSRPLRLLEKPEPVEAIAEVPDGPPLRFRWRRVLHEVAAAEGPERIALPWWRDADGRALTRDYFRVECRVGFRAWLYREGLFDRETPRPRWFLHGLFG</sequence>